<reference evidence="3 4" key="1">
    <citation type="submission" date="2024-03" db="EMBL/GenBank/DDBJ databases">
        <title>Complete Genome Sequence and Annotation of Ignatzschineria larvae DSM 13226.</title>
        <authorList>
            <person name="Cantrell E."/>
            <person name="Burcham Z.M."/>
        </authorList>
    </citation>
    <scope>NUCLEOTIDE SEQUENCE [LARGE SCALE GENOMIC DNA]</scope>
    <source>
        <strain evidence="3 4">DSM 13226</strain>
    </source>
</reference>
<accession>A0ABZ3C0L6</accession>
<dbReference type="InterPro" id="IPR007475">
    <property type="entry name" value="UbiK"/>
</dbReference>
<name>A0ABZ3C0L6_9GAMM</name>
<dbReference type="HAMAP" id="MF_02216">
    <property type="entry name" value="UbiK"/>
    <property type="match status" value="1"/>
</dbReference>
<dbReference type="RefSeq" id="WP_084331551.1">
    <property type="nucleotide sequence ID" value="NZ_CP150637.1"/>
</dbReference>
<dbReference type="PANTHER" id="PTHR38040:SF1">
    <property type="entry name" value="UBIQUINONE BIOSYNTHESIS ACCESSORY FACTOR UBIK"/>
    <property type="match status" value="1"/>
</dbReference>
<comment type="subcellular location">
    <subcellularLocation>
        <location evidence="1">Cytoplasm</location>
    </subcellularLocation>
</comment>
<comment type="similarity">
    <text evidence="1">Belongs to the UbiK family.</text>
</comment>
<evidence type="ECO:0000313" key="4">
    <source>
        <dbReference type="Proteomes" id="UP001449178"/>
    </source>
</evidence>
<dbReference type="EMBL" id="CP150637">
    <property type="protein sequence ID" value="WZW88182.1"/>
    <property type="molecule type" value="Genomic_DNA"/>
</dbReference>
<feature type="coiled-coil region" evidence="1">
    <location>
        <begin position="58"/>
        <end position="85"/>
    </location>
</feature>
<dbReference type="PANTHER" id="PTHR38040">
    <property type="entry name" value="UBIQUINONE BIOSYNTHESIS ACCESSORY FACTOR UBIK"/>
    <property type="match status" value="1"/>
</dbReference>
<comment type="pathway">
    <text evidence="1">Cofactor biosynthesis; ubiquinone biosynthesis.</text>
</comment>
<keyword evidence="1" id="KW-0831">Ubiquinone biosynthesis</keyword>
<keyword evidence="4" id="KW-1185">Reference proteome</keyword>
<proteinExistence type="inferred from homology"/>
<evidence type="ECO:0000256" key="1">
    <source>
        <dbReference type="HAMAP-Rule" id="MF_02216"/>
    </source>
</evidence>
<protein>
    <recommendedName>
        <fullName evidence="1">Ubiquinone biosynthesis accessory factor UbiK</fullName>
    </recommendedName>
</protein>
<dbReference type="Pfam" id="PF04380">
    <property type="entry name" value="BMFP"/>
    <property type="match status" value="1"/>
</dbReference>
<comment type="function">
    <text evidence="1">Required for efficient ubiquinone (coenzyme Q) biosynthesis. UbiK is probably an accessory factor of Ubi enzymes and facilitates ubiquinone biosynthesis by acting as an assembly factor, a targeting factor, or both.</text>
</comment>
<feature type="compositionally biased region" description="Low complexity" evidence="2">
    <location>
        <begin position="140"/>
        <end position="154"/>
    </location>
</feature>
<keyword evidence="1" id="KW-0175">Coiled coil</keyword>
<evidence type="ECO:0000256" key="2">
    <source>
        <dbReference type="SAM" id="MobiDB-lite"/>
    </source>
</evidence>
<gene>
    <name evidence="1" type="primary">ubiK</name>
    <name evidence="3" type="ORF">WMO13_02025</name>
</gene>
<dbReference type="Proteomes" id="UP001449178">
    <property type="component" value="Chromosome"/>
</dbReference>
<sequence length="154" mass="16997">MPKNFFQDLADKLQASLPDGVKNAQGEAERLVKEGVDSALSNFKLVRYDEFEIQQKVLLKTREKLEALTKRVEALEALLAATAVQSSDVVMIDESIKVIEAEDDSIAVTETVEVSIVTAEEASLVQNENIDQKLDEKSSETSNENPSENLSGKR</sequence>
<organism evidence="3 4">
    <name type="scientific">Ignatzschineria larvae DSM 13226</name>
    <dbReference type="NCBI Taxonomy" id="1111732"/>
    <lineage>
        <taxon>Bacteria</taxon>
        <taxon>Pseudomonadati</taxon>
        <taxon>Pseudomonadota</taxon>
        <taxon>Gammaproteobacteria</taxon>
        <taxon>Cardiobacteriales</taxon>
        <taxon>Ignatzschineriaceae</taxon>
        <taxon>Ignatzschineria</taxon>
    </lineage>
</organism>
<keyword evidence="1" id="KW-0963">Cytoplasm</keyword>
<feature type="compositionally biased region" description="Basic and acidic residues" evidence="2">
    <location>
        <begin position="130"/>
        <end position="139"/>
    </location>
</feature>
<feature type="region of interest" description="Disordered" evidence="2">
    <location>
        <begin position="127"/>
        <end position="154"/>
    </location>
</feature>
<evidence type="ECO:0000313" key="3">
    <source>
        <dbReference type="EMBL" id="WZW88182.1"/>
    </source>
</evidence>